<organism evidence="2 3">
    <name type="scientific">Eumeta variegata</name>
    <name type="common">Bagworm moth</name>
    <name type="synonym">Eumeta japonica</name>
    <dbReference type="NCBI Taxonomy" id="151549"/>
    <lineage>
        <taxon>Eukaryota</taxon>
        <taxon>Metazoa</taxon>
        <taxon>Ecdysozoa</taxon>
        <taxon>Arthropoda</taxon>
        <taxon>Hexapoda</taxon>
        <taxon>Insecta</taxon>
        <taxon>Pterygota</taxon>
        <taxon>Neoptera</taxon>
        <taxon>Endopterygota</taxon>
        <taxon>Lepidoptera</taxon>
        <taxon>Glossata</taxon>
        <taxon>Ditrysia</taxon>
        <taxon>Tineoidea</taxon>
        <taxon>Psychidae</taxon>
        <taxon>Oiketicinae</taxon>
        <taxon>Eumeta</taxon>
    </lineage>
</organism>
<evidence type="ECO:0000313" key="3">
    <source>
        <dbReference type="Proteomes" id="UP000299102"/>
    </source>
</evidence>
<proteinExistence type="predicted"/>
<gene>
    <name evidence="2" type="ORF">EVAR_53857_1</name>
</gene>
<dbReference type="EMBL" id="BGZK01000831">
    <property type="protein sequence ID" value="GBP62079.1"/>
    <property type="molecule type" value="Genomic_DNA"/>
</dbReference>
<dbReference type="Proteomes" id="UP000299102">
    <property type="component" value="Unassembled WGS sequence"/>
</dbReference>
<feature type="region of interest" description="Disordered" evidence="1">
    <location>
        <begin position="50"/>
        <end position="73"/>
    </location>
</feature>
<dbReference type="AlphaFoldDB" id="A0A4C1XIG1"/>
<protein>
    <submittedName>
        <fullName evidence="2">Uncharacterized protein</fullName>
    </submittedName>
</protein>
<accession>A0A4C1XIG1</accession>
<sequence length="113" mass="11956">MVPSSGASPAASPSANSKSAMFPIPVQFSVSKIVLFSVVVECFEIPARAKKRDDPRTRELSPGGASSRADRSAENNSADNFLYIIPSRGAARAAAFRSGGGKKTNLLRRFPLS</sequence>
<reference evidence="2 3" key="1">
    <citation type="journal article" date="2019" name="Commun. Biol.">
        <title>The bagworm genome reveals a unique fibroin gene that provides high tensile strength.</title>
        <authorList>
            <person name="Kono N."/>
            <person name="Nakamura H."/>
            <person name="Ohtoshi R."/>
            <person name="Tomita M."/>
            <person name="Numata K."/>
            <person name="Arakawa K."/>
        </authorList>
    </citation>
    <scope>NUCLEOTIDE SEQUENCE [LARGE SCALE GENOMIC DNA]</scope>
</reference>
<evidence type="ECO:0000313" key="2">
    <source>
        <dbReference type="EMBL" id="GBP62079.1"/>
    </source>
</evidence>
<keyword evidence="3" id="KW-1185">Reference proteome</keyword>
<name>A0A4C1XIG1_EUMVA</name>
<evidence type="ECO:0000256" key="1">
    <source>
        <dbReference type="SAM" id="MobiDB-lite"/>
    </source>
</evidence>
<comment type="caution">
    <text evidence="2">The sequence shown here is derived from an EMBL/GenBank/DDBJ whole genome shotgun (WGS) entry which is preliminary data.</text>
</comment>